<feature type="transmembrane region" description="Helical" evidence="1">
    <location>
        <begin position="177"/>
        <end position="195"/>
    </location>
</feature>
<feature type="transmembrane region" description="Helical" evidence="1">
    <location>
        <begin position="48"/>
        <end position="68"/>
    </location>
</feature>
<evidence type="ECO:0000313" key="3">
    <source>
        <dbReference type="Proteomes" id="UP000622552"/>
    </source>
</evidence>
<evidence type="ECO:0000313" key="2">
    <source>
        <dbReference type="EMBL" id="MBG6139077.1"/>
    </source>
</evidence>
<dbReference type="Proteomes" id="UP000622552">
    <property type="component" value="Unassembled WGS sequence"/>
</dbReference>
<protein>
    <submittedName>
        <fullName evidence="2">Uncharacterized protein</fullName>
    </submittedName>
</protein>
<dbReference type="AlphaFoldDB" id="A0A8J7KS03"/>
<proteinExistence type="predicted"/>
<organism evidence="2 3">
    <name type="scientific">Longispora fulva</name>
    <dbReference type="NCBI Taxonomy" id="619741"/>
    <lineage>
        <taxon>Bacteria</taxon>
        <taxon>Bacillati</taxon>
        <taxon>Actinomycetota</taxon>
        <taxon>Actinomycetes</taxon>
        <taxon>Micromonosporales</taxon>
        <taxon>Micromonosporaceae</taxon>
        <taxon>Longispora</taxon>
    </lineage>
</organism>
<reference evidence="2" key="1">
    <citation type="submission" date="2020-11" db="EMBL/GenBank/DDBJ databases">
        <title>Sequencing the genomes of 1000 actinobacteria strains.</title>
        <authorList>
            <person name="Klenk H.-P."/>
        </authorList>
    </citation>
    <scope>NUCLEOTIDE SEQUENCE</scope>
    <source>
        <strain evidence="2">DSM 45356</strain>
    </source>
</reference>
<sequence>MSTSPDGLGRTPAELPEFHLPEPAATIGAPTVAAGPPTPAQIPPRTTALLGALGIALVTAGTLLPNLAVELDGKEMSHGLASGLGSLIGMLSRSALSDGFIYGLGVFALIGLLVAAVASTGRVNTTVRLAAAGVATYVLGSMVTLYLSLEQQLGPGQAEFDDVVRRNTSAPELVAKPGAYCAVLGIVLLAAAVAVTGPRPAFLARIGRVTEPVELEEDGRDIEVTVG</sequence>
<keyword evidence="1" id="KW-0812">Transmembrane</keyword>
<name>A0A8J7KS03_9ACTN</name>
<feature type="transmembrane region" description="Helical" evidence="1">
    <location>
        <begin position="99"/>
        <end position="117"/>
    </location>
</feature>
<keyword evidence="1" id="KW-1133">Transmembrane helix</keyword>
<accession>A0A8J7KS03</accession>
<comment type="caution">
    <text evidence="2">The sequence shown here is derived from an EMBL/GenBank/DDBJ whole genome shotgun (WGS) entry which is preliminary data.</text>
</comment>
<feature type="transmembrane region" description="Helical" evidence="1">
    <location>
        <begin position="129"/>
        <end position="149"/>
    </location>
</feature>
<keyword evidence="3" id="KW-1185">Reference proteome</keyword>
<evidence type="ECO:0000256" key="1">
    <source>
        <dbReference type="SAM" id="Phobius"/>
    </source>
</evidence>
<dbReference type="EMBL" id="JADOUF010000001">
    <property type="protein sequence ID" value="MBG6139077.1"/>
    <property type="molecule type" value="Genomic_DNA"/>
</dbReference>
<dbReference type="RefSeq" id="WP_197005770.1">
    <property type="nucleotide sequence ID" value="NZ_BONS01000011.1"/>
</dbReference>
<gene>
    <name evidence="2" type="ORF">IW245_005271</name>
</gene>
<keyword evidence="1" id="KW-0472">Membrane</keyword>